<comment type="caution">
    <text evidence="4">The sequence shown here is derived from an EMBL/GenBank/DDBJ whole genome shotgun (WGS) entry which is preliminary data.</text>
</comment>
<gene>
    <name evidence="4" type="ORF">SCP_0803580</name>
</gene>
<dbReference type="RefSeq" id="XP_027616749.1">
    <property type="nucleotide sequence ID" value="XM_027760948.1"/>
</dbReference>
<keyword evidence="3" id="KW-0560">Oxidoreductase</keyword>
<dbReference type="PANTHER" id="PTHR24320">
    <property type="entry name" value="RETINOL DEHYDROGENASE"/>
    <property type="match status" value="1"/>
</dbReference>
<comment type="similarity">
    <text evidence="1">Belongs to the short-chain dehydrogenases/reductases (SDR) family.</text>
</comment>
<dbReference type="Pfam" id="PF00106">
    <property type="entry name" value="adh_short"/>
    <property type="match status" value="1"/>
</dbReference>
<evidence type="ECO:0000256" key="2">
    <source>
        <dbReference type="ARBA" id="ARBA00022857"/>
    </source>
</evidence>
<keyword evidence="5" id="KW-1185">Reference proteome</keyword>
<dbReference type="STRING" id="139825.A0A401GUF8"/>
<dbReference type="GO" id="GO:0016491">
    <property type="term" value="F:oxidoreductase activity"/>
    <property type="evidence" value="ECO:0007669"/>
    <property type="project" value="UniProtKB-KW"/>
</dbReference>
<keyword evidence="2" id="KW-0521">NADP</keyword>
<dbReference type="Gene3D" id="3.40.50.720">
    <property type="entry name" value="NAD(P)-binding Rossmann-like Domain"/>
    <property type="match status" value="1"/>
</dbReference>
<dbReference type="InterPro" id="IPR002347">
    <property type="entry name" value="SDR_fam"/>
</dbReference>
<dbReference type="Proteomes" id="UP000287166">
    <property type="component" value="Unassembled WGS sequence"/>
</dbReference>
<protein>
    <submittedName>
        <fullName evidence="4">Uncharacterized oxidoreductase</fullName>
    </submittedName>
</protein>
<accession>A0A401GUF8</accession>
<evidence type="ECO:0000313" key="4">
    <source>
        <dbReference type="EMBL" id="GBE85836.1"/>
    </source>
</evidence>
<dbReference type="OrthoDB" id="191139at2759"/>
<dbReference type="PANTHER" id="PTHR24320:SF282">
    <property type="entry name" value="WW DOMAIN-CONTAINING OXIDOREDUCTASE"/>
    <property type="match status" value="1"/>
</dbReference>
<dbReference type="AlphaFoldDB" id="A0A401GUF8"/>
<reference evidence="4 5" key="1">
    <citation type="journal article" date="2018" name="Sci. Rep.">
        <title>Genome sequence of the cauliflower mushroom Sparassis crispa (Hanabiratake) and its association with beneficial usage.</title>
        <authorList>
            <person name="Kiyama R."/>
            <person name="Furutani Y."/>
            <person name="Kawaguchi K."/>
            <person name="Nakanishi T."/>
        </authorList>
    </citation>
    <scope>NUCLEOTIDE SEQUENCE [LARGE SCALE GENOMIC DNA]</scope>
</reference>
<organism evidence="4 5">
    <name type="scientific">Sparassis crispa</name>
    <dbReference type="NCBI Taxonomy" id="139825"/>
    <lineage>
        <taxon>Eukaryota</taxon>
        <taxon>Fungi</taxon>
        <taxon>Dikarya</taxon>
        <taxon>Basidiomycota</taxon>
        <taxon>Agaricomycotina</taxon>
        <taxon>Agaricomycetes</taxon>
        <taxon>Polyporales</taxon>
        <taxon>Sparassidaceae</taxon>
        <taxon>Sparassis</taxon>
    </lineage>
</organism>
<name>A0A401GUF8_9APHY</name>
<dbReference type="PRINTS" id="PR00081">
    <property type="entry name" value="GDHRDH"/>
</dbReference>
<dbReference type="EMBL" id="BFAD01000008">
    <property type="protein sequence ID" value="GBE85836.1"/>
    <property type="molecule type" value="Genomic_DNA"/>
</dbReference>
<evidence type="ECO:0000256" key="1">
    <source>
        <dbReference type="ARBA" id="ARBA00006484"/>
    </source>
</evidence>
<evidence type="ECO:0000313" key="5">
    <source>
        <dbReference type="Proteomes" id="UP000287166"/>
    </source>
</evidence>
<dbReference type="SUPFAM" id="SSF51735">
    <property type="entry name" value="NAD(P)-binding Rossmann-fold domains"/>
    <property type="match status" value="1"/>
</dbReference>
<proteinExistence type="inferred from homology"/>
<dbReference type="InParanoid" id="A0A401GUF8"/>
<dbReference type="InterPro" id="IPR036291">
    <property type="entry name" value="NAD(P)-bd_dom_sf"/>
</dbReference>
<sequence>MDQLFPPKPKWTFADIPDLSGKVIIVTGGNAGIGKETVKQLLLHNAKVYLAARNPQKAHDVIEDLREQTKKKAVYLELDLADLKSIKAAAEEFTSKEAELHVLFNNAGAMNVPNDQLTADGYDGTFGTNVLGPFYFTQLLLPILSLTAKSSPPGTVRVVNSTSVGHVFVRTVDLDTLKDTAARRRMSTQTSYYQSKFANIVYTNEFHRRYADRGIVCMSVHPGMIGTDIWKGSAAWLNLSVNVLFLHPVWKGAITQLWGATMPEGATFGGKYLIPWARVGAAKRETNDQELGRKLWELLEEQISLQA</sequence>
<dbReference type="GeneID" id="38782753"/>
<evidence type="ECO:0000256" key="3">
    <source>
        <dbReference type="ARBA" id="ARBA00023002"/>
    </source>
</evidence>